<evidence type="ECO:0000313" key="2">
    <source>
        <dbReference type="EMBL" id="THV03342.1"/>
    </source>
</evidence>
<protein>
    <recommendedName>
        <fullName evidence="4">Hydrophobin</fullName>
    </recommendedName>
</protein>
<organism evidence="2 3">
    <name type="scientific">Dendrothele bispora (strain CBS 962.96)</name>
    <dbReference type="NCBI Taxonomy" id="1314807"/>
    <lineage>
        <taxon>Eukaryota</taxon>
        <taxon>Fungi</taxon>
        <taxon>Dikarya</taxon>
        <taxon>Basidiomycota</taxon>
        <taxon>Agaricomycotina</taxon>
        <taxon>Agaricomycetes</taxon>
        <taxon>Agaricomycetidae</taxon>
        <taxon>Agaricales</taxon>
        <taxon>Agaricales incertae sedis</taxon>
        <taxon>Dendrothele</taxon>
    </lineage>
</organism>
<name>A0A4S8MKU9_DENBC</name>
<sequence length="138" mass="13981">MFSKALIVATLTATLSVGASPAPIKAVERAADATPTVTLCTAVGFGGICVPIPANTGNCIDFLGGLTILNKEVSSAMIPPGFVCTFYSEFGCDTAGSSDSRDEIGLIGGSYPNFHAVPGINGQQDFNDMASSISCGPI</sequence>
<reference evidence="2 3" key="1">
    <citation type="journal article" date="2019" name="Nat. Ecol. Evol.">
        <title>Megaphylogeny resolves global patterns of mushroom evolution.</title>
        <authorList>
            <person name="Varga T."/>
            <person name="Krizsan K."/>
            <person name="Foldi C."/>
            <person name="Dima B."/>
            <person name="Sanchez-Garcia M."/>
            <person name="Sanchez-Ramirez S."/>
            <person name="Szollosi G.J."/>
            <person name="Szarkandi J.G."/>
            <person name="Papp V."/>
            <person name="Albert L."/>
            <person name="Andreopoulos W."/>
            <person name="Angelini C."/>
            <person name="Antonin V."/>
            <person name="Barry K.W."/>
            <person name="Bougher N.L."/>
            <person name="Buchanan P."/>
            <person name="Buyck B."/>
            <person name="Bense V."/>
            <person name="Catcheside P."/>
            <person name="Chovatia M."/>
            <person name="Cooper J."/>
            <person name="Damon W."/>
            <person name="Desjardin D."/>
            <person name="Finy P."/>
            <person name="Geml J."/>
            <person name="Haridas S."/>
            <person name="Hughes K."/>
            <person name="Justo A."/>
            <person name="Karasinski D."/>
            <person name="Kautmanova I."/>
            <person name="Kiss B."/>
            <person name="Kocsube S."/>
            <person name="Kotiranta H."/>
            <person name="LaButti K.M."/>
            <person name="Lechner B.E."/>
            <person name="Liimatainen K."/>
            <person name="Lipzen A."/>
            <person name="Lukacs Z."/>
            <person name="Mihaltcheva S."/>
            <person name="Morgado L.N."/>
            <person name="Niskanen T."/>
            <person name="Noordeloos M.E."/>
            <person name="Ohm R.A."/>
            <person name="Ortiz-Santana B."/>
            <person name="Ovrebo C."/>
            <person name="Racz N."/>
            <person name="Riley R."/>
            <person name="Savchenko A."/>
            <person name="Shiryaev A."/>
            <person name="Soop K."/>
            <person name="Spirin V."/>
            <person name="Szebenyi C."/>
            <person name="Tomsovsky M."/>
            <person name="Tulloss R.E."/>
            <person name="Uehling J."/>
            <person name="Grigoriev I.V."/>
            <person name="Vagvolgyi C."/>
            <person name="Papp T."/>
            <person name="Martin F.M."/>
            <person name="Miettinen O."/>
            <person name="Hibbett D.S."/>
            <person name="Nagy L.G."/>
        </authorList>
    </citation>
    <scope>NUCLEOTIDE SEQUENCE [LARGE SCALE GENOMIC DNA]</scope>
    <source>
        <strain evidence="2 3">CBS 962.96</strain>
    </source>
</reference>
<dbReference type="EMBL" id="ML179068">
    <property type="protein sequence ID" value="THV03342.1"/>
    <property type="molecule type" value="Genomic_DNA"/>
</dbReference>
<keyword evidence="1" id="KW-0732">Signal</keyword>
<proteinExistence type="predicted"/>
<accession>A0A4S8MKU9</accession>
<dbReference type="AlphaFoldDB" id="A0A4S8MKU9"/>
<evidence type="ECO:0000256" key="1">
    <source>
        <dbReference type="SAM" id="SignalP"/>
    </source>
</evidence>
<evidence type="ECO:0008006" key="4">
    <source>
        <dbReference type="Google" id="ProtNLM"/>
    </source>
</evidence>
<gene>
    <name evidence="2" type="ORF">K435DRAFT_835915</name>
</gene>
<evidence type="ECO:0000313" key="3">
    <source>
        <dbReference type="Proteomes" id="UP000297245"/>
    </source>
</evidence>
<dbReference type="Gene3D" id="2.60.20.10">
    <property type="entry name" value="Crystallins"/>
    <property type="match status" value="1"/>
</dbReference>
<dbReference type="OrthoDB" id="2884912at2759"/>
<feature type="signal peptide" evidence="1">
    <location>
        <begin position="1"/>
        <end position="21"/>
    </location>
</feature>
<feature type="chain" id="PRO_5020235943" description="Hydrophobin" evidence="1">
    <location>
        <begin position="22"/>
        <end position="138"/>
    </location>
</feature>
<dbReference type="Proteomes" id="UP000297245">
    <property type="component" value="Unassembled WGS sequence"/>
</dbReference>
<keyword evidence="3" id="KW-1185">Reference proteome</keyword>